<reference evidence="1" key="1">
    <citation type="submission" date="2021-02" db="EMBL/GenBank/DDBJ databases">
        <title>Metagenome analyses of Stigonema ocellatum DSM 106950, Chlorogloea purpurea SAG 13.99 and Gomphosphaeria aponina DSM 107014.</title>
        <authorList>
            <person name="Marter P."/>
            <person name="Huang S."/>
        </authorList>
    </citation>
    <scope>NUCLEOTIDE SEQUENCE</scope>
    <source>
        <strain evidence="1">JP213</strain>
    </source>
</reference>
<gene>
    <name evidence="1" type="ORF">DSM107014_04550</name>
</gene>
<sequence length="34" mass="3917">MNWEKRIIVEPEILVGKPTIKGTRLSGEFIIFSN</sequence>
<name>A0A941GNW7_9CHRO</name>
<protein>
    <submittedName>
        <fullName evidence="1">DUF433 domain-containing protein</fullName>
    </submittedName>
</protein>
<proteinExistence type="predicted"/>
<dbReference type="Proteomes" id="UP000767446">
    <property type="component" value="Unassembled WGS sequence"/>
</dbReference>
<dbReference type="Pfam" id="PF04255">
    <property type="entry name" value="DUF433"/>
    <property type="match status" value="1"/>
</dbReference>
<dbReference type="InterPro" id="IPR007367">
    <property type="entry name" value="DUF433"/>
</dbReference>
<accession>A0A941GNW7</accession>
<dbReference type="EMBL" id="JADQBC010000021">
    <property type="protein sequence ID" value="MBR8827167.1"/>
    <property type="molecule type" value="Genomic_DNA"/>
</dbReference>
<comment type="caution">
    <text evidence="1">The sequence shown here is derived from an EMBL/GenBank/DDBJ whole genome shotgun (WGS) entry which is preliminary data.</text>
</comment>
<evidence type="ECO:0000313" key="1">
    <source>
        <dbReference type="EMBL" id="MBR8827167.1"/>
    </source>
</evidence>
<organism evidence="1 2">
    <name type="scientific">Gomphosphaeria aponina SAG 52.96 = DSM 107014</name>
    <dbReference type="NCBI Taxonomy" id="1521640"/>
    <lineage>
        <taxon>Bacteria</taxon>
        <taxon>Bacillati</taxon>
        <taxon>Cyanobacteriota</taxon>
        <taxon>Cyanophyceae</taxon>
        <taxon>Oscillatoriophycideae</taxon>
        <taxon>Chroococcales</taxon>
        <taxon>Gomphosphaeriaceae</taxon>
        <taxon>Gomphosphaeria</taxon>
    </lineage>
</organism>
<evidence type="ECO:0000313" key="2">
    <source>
        <dbReference type="Proteomes" id="UP000767446"/>
    </source>
</evidence>
<dbReference type="AlphaFoldDB" id="A0A941GNW7"/>